<keyword evidence="1" id="KW-1133">Transmembrane helix</keyword>
<dbReference type="STRING" id="167539.Pro_0215"/>
<protein>
    <submittedName>
        <fullName evidence="3">Uncharacterized conserved protein</fullName>
    </submittedName>
</protein>
<dbReference type="PANTHER" id="PTHR40547:SF1">
    <property type="entry name" value="SLL0298 PROTEIN"/>
    <property type="match status" value="1"/>
</dbReference>
<sequence length="152" mass="17261">MIRILRNIIKRVRSLSHWIWKQEGTPAKRARGVAIGIFSGCFPFFGFQSLIGICLASLFKANHLLAIMGTWISNPFTYIPLYWMNYKVGSYFLGSDATVQVLSNVKDVQIWHQGWNITMRILFGSTIVGFSSGIVMGSLFYFLSKIVTKKNI</sequence>
<feature type="transmembrane region" description="Helical" evidence="1">
    <location>
        <begin position="121"/>
        <end position="143"/>
    </location>
</feature>
<dbReference type="KEGG" id="pma:Pro_0215"/>
<dbReference type="EMBL" id="AE017126">
    <property type="protein sequence ID" value="AAP99261.1"/>
    <property type="molecule type" value="Genomic_DNA"/>
</dbReference>
<feature type="domain" description="DUF2062" evidence="2">
    <location>
        <begin position="10"/>
        <end position="150"/>
    </location>
</feature>
<evidence type="ECO:0000256" key="1">
    <source>
        <dbReference type="SAM" id="Phobius"/>
    </source>
</evidence>
<keyword evidence="1" id="KW-0812">Transmembrane</keyword>
<dbReference type="Pfam" id="PF09835">
    <property type="entry name" value="DUF2062"/>
    <property type="match status" value="1"/>
</dbReference>
<keyword evidence="1" id="KW-0472">Membrane</keyword>
<evidence type="ECO:0000313" key="4">
    <source>
        <dbReference type="Proteomes" id="UP000001420"/>
    </source>
</evidence>
<dbReference type="PANTHER" id="PTHR40547">
    <property type="entry name" value="SLL0298 PROTEIN"/>
    <property type="match status" value="1"/>
</dbReference>
<organism evidence="3 4">
    <name type="scientific">Prochlorococcus marinus (strain SARG / CCMP1375 / SS120)</name>
    <dbReference type="NCBI Taxonomy" id="167539"/>
    <lineage>
        <taxon>Bacteria</taxon>
        <taxon>Bacillati</taxon>
        <taxon>Cyanobacteriota</taxon>
        <taxon>Cyanophyceae</taxon>
        <taxon>Synechococcales</taxon>
        <taxon>Prochlorococcaceae</taxon>
        <taxon>Prochlorococcus</taxon>
    </lineage>
</organism>
<dbReference type="OrthoDB" id="9794343at2"/>
<dbReference type="InterPro" id="IPR018639">
    <property type="entry name" value="DUF2062"/>
</dbReference>
<gene>
    <name evidence="3" type="ordered locus">Pro_0215</name>
</gene>
<keyword evidence="4" id="KW-1185">Reference proteome</keyword>
<proteinExistence type="predicted"/>
<evidence type="ECO:0000259" key="2">
    <source>
        <dbReference type="Pfam" id="PF09835"/>
    </source>
</evidence>
<dbReference type="Proteomes" id="UP000001420">
    <property type="component" value="Chromosome"/>
</dbReference>
<name>Q7VE00_PROMA</name>
<dbReference type="RefSeq" id="WP_011124370.1">
    <property type="nucleotide sequence ID" value="NC_005042.1"/>
</dbReference>
<dbReference type="eggNOG" id="COG3216">
    <property type="taxonomic scope" value="Bacteria"/>
</dbReference>
<feature type="transmembrane region" description="Helical" evidence="1">
    <location>
        <begin position="63"/>
        <end position="83"/>
    </location>
</feature>
<accession>Q7VE00</accession>
<feature type="transmembrane region" description="Helical" evidence="1">
    <location>
        <begin position="33"/>
        <end position="56"/>
    </location>
</feature>
<dbReference type="HOGENOM" id="CLU_102912_1_0_3"/>
<evidence type="ECO:0000313" key="3">
    <source>
        <dbReference type="EMBL" id="AAP99261.1"/>
    </source>
</evidence>
<reference evidence="3 4" key="1">
    <citation type="journal article" date="2003" name="Proc. Natl. Acad. Sci. U.S.A.">
        <title>Genome sequence of the cyanobacterium Prochlorococcus marinus SS120, a nearly minimal oxyphototrophic genome.</title>
        <authorList>
            <person name="Dufresne A."/>
            <person name="Salanoubat M."/>
            <person name="Partensky F."/>
            <person name="Artiguenave F."/>
            <person name="Axmann I.M."/>
            <person name="Barbe V."/>
            <person name="Duprat S."/>
            <person name="Galperin M.Y."/>
            <person name="Koonin E.V."/>
            <person name="Le Gall F."/>
            <person name="Makarova K.S."/>
            <person name="Ostrowski M."/>
            <person name="Oztas S."/>
            <person name="Robert C."/>
            <person name="Rogozin I.B."/>
            <person name="Scanlan D.J."/>
            <person name="Tandeau de Marsac N."/>
            <person name="Weissenbach J."/>
            <person name="Wincker P."/>
            <person name="Wolf Y.I."/>
            <person name="Hess W.R."/>
        </authorList>
    </citation>
    <scope>NUCLEOTIDE SEQUENCE [LARGE SCALE GENOMIC DNA]</scope>
    <source>
        <strain evidence="4">SARG / CCMP1375 / SS120</strain>
    </source>
</reference>
<dbReference type="AlphaFoldDB" id="Q7VE00"/>
<dbReference type="EnsemblBacteria" id="AAP99261">
    <property type="protein sequence ID" value="AAP99261"/>
    <property type="gene ID" value="Pro_0215"/>
</dbReference>
<dbReference type="PATRIC" id="fig|167539.5.peg.222"/>